<dbReference type="AlphaFoldDB" id="A0A6C0KRZ8"/>
<feature type="transmembrane region" description="Helical" evidence="2">
    <location>
        <begin position="159"/>
        <end position="180"/>
    </location>
</feature>
<organism evidence="3">
    <name type="scientific">viral metagenome</name>
    <dbReference type="NCBI Taxonomy" id="1070528"/>
    <lineage>
        <taxon>unclassified sequences</taxon>
        <taxon>metagenomes</taxon>
        <taxon>organismal metagenomes</taxon>
    </lineage>
</organism>
<keyword evidence="2" id="KW-0472">Membrane</keyword>
<keyword evidence="2" id="KW-1133">Transmembrane helix</keyword>
<evidence type="ECO:0000256" key="2">
    <source>
        <dbReference type="SAM" id="Phobius"/>
    </source>
</evidence>
<feature type="compositionally biased region" description="Low complexity" evidence="1">
    <location>
        <begin position="305"/>
        <end position="320"/>
    </location>
</feature>
<sequence length="337" mass="37567">MSELITHKLGLDGTHKQLVDLNKDFTLFDTQFTITPHTLDLGKPYEIAVLSQTALDSDDEVKFKKVDGIYSGSVKNDNPQSSYQNFFLVLKSDEPFKEMKIDVDIHGMKTPEKRPTSDELLYKQQMEMQQMQIEKFQQDAAAKAQVDAAKVTEKKQTSYLKFVIAFFVIIAGGYLMYYFYQKSKKSKPAEETKTIIAAAEPAAPAPEPVKIQVPPVKIQVPPVKIQVPEVVKPEIRTEPVIERPKPFSNLAMPGPSVLRQPVNMPSKNRFSDLLKNATAKKPPINLPLKKVFKPSSLSPPQRKLSGGSTTSSSSSSSSSSVFQAKKNIKGRAFEFAD</sequence>
<proteinExistence type="predicted"/>
<dbReference type="EMBL" id="MN740961">
    <property type="protein sequence ID" value="QHU19971.1"/>
    <property type="molecule type" value="Genomic_DNA"/>
</dbReference>
<evidence type="ECO:0000313" key="3">
    <source>
        <dbReference type="EMBL" id="QHU19971.1"/>
    </source>
</evidence>
<protein>
    <submittedName>
        <fullName evidence="3">Uncharacterized protein</fullName>
    </submittedName>
</protein>
<evidence type="ECO:0000256" key="1">
    <source>
        <dbReference type="SAM" id="MobiDB-lite"/>
    </source>
</evidence>
<reference evidence="3" key="1">
    <citation type="journal article" date="2020" name="Nature">
        <title>Giant virus diversity and host interactions through global metagenomics.</title>
        <authorList>
            <person name="Schulz F."/>
            <person name="Roux S."/>
            <person name="Paez-Espino D."/>
            <person name="Jungbluth S."/>
            <person name="Walsh D.A."/>
            <person name="Denef V.J."/>
            <person name="McMahon K.D."/>
            <person name="Konstantinidis K.T."/>
            <person name="Eloe-Fadrosh E.A."/>
            <person name="Kyrpides N.C."/>
            <person name="Woyke T."/>
        </authorList>
    </citation>
    <scope>NUCLEOTIDE SEQUENCE</scope>
    <source>
        <strain evidence="3">GVMAG-S-3300013014-136</strain>
    </source>
</reference>
<feature type="region of interest" description="Disordered" evidence="1">
    <location>
        <begin position="285"/>
        <end position="325"/>
    </location>
</feature>
<keyword evidence="2" id="KW-0812">Transmembrane</keyword>
<name>A0A6C0KRZ8_9ZZZZ</name>
<accession>A0A6C0KRZ8</accession>